<gene>
    <name evidence="4" type="ORF">C8D82_10325</name>
</gene>
<keyword evidence="1" id="KW-0805">Transcription regulation</keyword>
<keyword evidence="3" id="KW-0804">Transcription</keyword>
<dbReference type="GO" id="GO:0003700">
    <property type="term" value="F:DNA-binding transcription factor activity"/>
    <property type="evidence" value="ECO:0007669"/>
    <property type="project" value="InterPro"/>
</dbReference>
<reference evidence="4 5" key="1">
    <citation type="submission" date="2018-04" db="EMBL/GenBank/DDBJ databases">
        <title>Genomic Encyclopedia of Type Strains, Phase IV (KMG-IV): sequencing the most valuable type-strain genomes for metagenomic binning, comparative biology and taxonomic classification.</title>
        <authorList>
            <person name="Goeker M."/>
        </authorList>
    </citation>
    <scope>NUCLEOTIDE SEQUENCE [LARGE SCALE GENOMIC DNA]</scope>
    <source>
        <strain evidence="4 5">DSM 14823</strain>
    </source>
</reference>
<protein>
    <submittedName>
        <fullName evidence="4">DNA-binding LacI/PurR family transcriptional regulator</fullName>
    </submittedName>
</protein>
<dbReference type="InterPro" id="IPR036390">
    <property type="entry name" value="WH_DNA-bd_sf"/>
</dbReference>
<dbReference type="SUPFAM" id="SSF53822">
    <property type="entry name" value="Periplasmic binding protein-like I"/>
    <property type="match status" value="1"/>
</dbReference>
<dbReference type="InterPro" id="IPR036388">
    <property type="entry name" value="WH-like_DNA-bd_sf"/>
</dbReference>
<dbReference type="SUPFAM" id="SSF46785">
    <property type="entry name" value="Winged helix' DNA-binding domain"/>
    <property type="match status" value="1"/>
</dbReference>
<dbReference type="Gene3D" id="1.10.10.10">
    <property type="entry name" value="Winged helix-like DNA-binding domain superfamily/Winged helix DNA-binding domain"/>
    <property type="match status" value="1"/>
</dbReference>
<evidence type="ECO:0000256" key="3">
    <source>
        <dbReference type="ARBA" id="ARBA00023163"/>
    </source>
</evidence>
<keyword evidence="2 4" id="KW-0238">DNA-binding</keyword>
<organism evidence="4 5">
    <name type="scientific">Victivallis vadensis</name>
    <dbReference type="NCBI Taxonomy" id="172901"/>
    <lineage>
        <taxon>Bacteria</taxon>
        <taxon>Pseudomonadati</taxon>
        <taxon>Lentisphaerota</taxon>
        <taxon>Lentisphaeria</taxon>
        <taxon>Victivallales</taxon>
        <taxon>Victivallaceae</taxon>
        <taxon>Victivallis</taxon>
    </lineage>
</organism>
<dbReference type="SMART" id="SM00345">
    <property type="entry name" value="HTH_GNTR"/>
    <property type="match status" value="1"/>
</dbReference>
<evidence type="ECO:0000256" key="2">
    <source>
        <dbReference type="ARBA" id="ARBA00023125"/>
    </source>
</evidence>
<evidence type="ECO:0000313" key="4">
    <source>
        <dbReference type="EMBL" id="PVY45111.1"/>
    </source>
</evidence>
<dbReference type="InterPro" id="IPR046335">
    <property type="entry name" value="LacI/GalR-like_sensor"/>
</dbReference>
<proteinExistence type="predicted"/>
<dbReference type="PANTHER" id="PTHR30146">
    <property type="entry name" value="LACI-RELATED TRANSCRIPTIONAL REPRESSOR"/>
    <property type="match status" value="1"/>
</dbReference>
<dbReference type="RefSeq" id="WP_165832785.1">
    <property type="nucleotide sequence ID" value="NZ_CABMMC010000140.1"/>
</dbReference>
<dbReference type="AlphaFoldDB" id="A0A2U1B8Y8"/>
<evidence type="ECO:0000313" key="5">
    <source>
        <dbReference type="Proteomes" id="UP000245959"/>
    </source>
</evidence>
<sequence>MMESEPFVYEKVLNAIIAMIRDEGFVPGSKLPGVRSLAQKFGCNLHTVRKAIMFLGENGVVESQGRLGNFVRCDTSHLIGRTQSRLQVVSLRRIGVLLFPAVSEFSTSLLIELQREAGRLELQLEHHVAADWEGAMQAVRAMKRSNCRAMIFVAERERFLTDAARAFLESVPLPLVLGRLVTGYEELCYEPRELYSWFDRDTVYFQFRYFRALGFGHIAYFGRRDEEGKGETHFRCYCECAEEFRRAPDGVFAGPSPAEVDAALAGWECRRGDLAVICYDDIEAMRLVIAARKSGWKLPEEMAVMGVNNFAFSQYVDPPLSTVLFPYRYMAGRMLKRALDFLEEREKFSEAALPQLEVLIRDSCCGRLRRSESELRRLLPQLGAVPAPDMPER</sequence>
<dbReference type="PANTHER" id="PTHR30146:SF109">
    <property type="entry name" value="HTH-TYPE TRANSCRIPTIONAL REGULATOR GALS"/>
    <property type="match status" value="1"/>
</dbReference>
<dbReference type="CDD" id="cd07377">
    <property type="entry name" value="WHTH_GntR"/>
    <property type="match status" value="1"/>
</dbReference>
<dbReference type="GeneID" id="78294016"/>
<accession>A0A2U1B8Y8</accession>
<dbReference type="Pfam" id="PF13377">
    <property type="entry name" value="Peripla_BP_3"/>
    <property type="match status" value="1"/>
</dbReference>
<name>A0A2U1B8Y8_9BACT</name>
<dbReference type="Pfam" id="PF00392">
    <property type="entry name" value="GntR"/>
    <property type="match status" value="1"/>
</dbReference>
<evidence type="ECO:0000256" key="1">
    <source>
        <dbReference type="ARBA" id="ARBA00023015"/>
    </source>
</evidence>
<comment type="caution">
    <text evidence="4">The sequence shown here is derived from an EMBL/GenBank/DDBJ whole genome shotgun (WGS) entry which is preliminary data.</text>
</comment>
<dbReference type="GO" id="GO:0000976">
    <property type="term" value="F:transcription cis-regulatory region binding"/>
    <property type="evidence" value="ECO:0007669"/>
    <property type="project" value="TreeGrafter"/>
</dbReference>
<dbReference type="EMBL" id="QEKH01000003">
    <property type="protein sequence ID" value="PVY45111.1"/>
    <property type="molecule type" value="Genomic_DNA"/>
</dbReference>
<dbReference type="Gene3D" id="3.40.50.2300">
    <property type="match status" value="2"/>
</dbReference>
<dbReference type="InterPro" id="IPR000524">
    <property type="entry name" value="Tscrpt_reg_HTH_GntR"/>
</dbReference>
<dbReference type="PROSITE" id="PS50949">
    <property type="entry name" value="HTH_GNTR"/>
    <property type="match status" value="1"/>
</dbReference>
<keyword evidence="5" id="KW-1185">Reference proteome</keyword>
<dbReference type="InterPro" id="IPR028082">
    <property type="entry name" value="Peripla_BP_I"/>
</dbReference>
<dbReference type="Proteomes" id="UP000245959">
    <property type="component" value="Unassembled WGS sequence"/>
</dbReference>